<dbReference type="Gene3D" id="1.10.287.470">
    <property type="entry name" value="Helix hairpin bin"/>
    <property type="match status" value="1"/>
</dbReference>
<dbReference type="SUPFAM" id="SSF111369">
    <property type="entry name" value="HlyD-like secretion proteins"/>
    <property type="match status" value="1"/>
</dbReference>
<dbReference type="InterPro" id="IPR058625">
    <property type="entry name" value="MdtA-like_BSH"/>
</dbReference>
<dbReference type="EMBL" id="SNXY01000009">
    <property type="protein sequence ID" value="TDP83542.1"/>
    <property type="molecule type" value="Genomic_DNA"/>
</dbReference>
<keyword evidence="4" id="KW-1185">Reference proteome</keyword>
<dbReference type="OrthoDB" id="9778236at2"/>
<accession>A0A4R6RBS9</accession>
<dbReference type="PANTHER" id="PTHR30438:SF2">
    <property type="entry name" value="MEMBRANE PROTEIN"/>
    <property type="match status" value="1"/>
</dbReference>
<evidence type="ECO:0000259" key="2">
    <source>
        <dbReference type="Pfam" id="PF25917"/>
    </source>
</evidence>
<dbReference type="PANTHER" id="PTHR30438">
    <property type="entry name" value="36 KDA ANTIGEN-RELATED"/>
    <property type="match status" value="1"/>
</dbReference>
<dbReference type="AlphaFoldDB" id="A0A4R6RBS9"/>
<gene>
    <name evidence="3" type="ORF">EDD54_3504</name>
</gene>
<evidence type="ECO:0000313" key="4">
    <source>
        <dbReference type="Proteomes" id="UP000294547"/>
    </source>
</evidence>
<sequence length="332" mass="34819">MKSKLPVVLAVVAVAAALGYAGWRHAGALRAEALPENVTVANGRIEVERVDVSAKLAGRVATIAVREGDYLDKGAPVAELDQVQTRAELAAAEAEVERAFQGVAQARAAVASREAELALAEVQLKRSEELRDRDFATQAEADQRLAARNVAAAAVDAAKAAVGGADAARKVAEADVARIRAVLADLVLTAPIAGRVEYKLVQPGEVVAAGGRVVTLLDLTDVSMTVFLPTSSVGRVRLGGEARIVLDAGPDYVIPATVTFVAAEAQFTPKTVETSAEREKLMYRVKVGIAPELLARYRDYVKAGLTGVAYVGLGPDVAWPERLAPRLPDAGS</sequence>
<organism evidence="3 4">
    <name type="scientific">Oharaeibacter diazotrophicus</name>
    <dbReference type="NCBI Taxonomy" id="1920512"/>
    <lineage>
        <taxon>Bacteria</taxon>
        <taxon>Pseudomonadati</taxon>
        <taxon>Pseudomonadota</taxon>
        <taxon>Alphaproteobacteria</taxon>
        <taxon>Hyphomicrobiales</taxon>
        <taxon>Pleomorphomonadaceae</taxon>
        <taxon>Oharaeibacter</taxon>
    </lineage>
</organism>
<dbReference type="RefSeq" id="WP_126538580.1">
    <property type="nucleotide sequence ID" value="NZ_BSPM01000009.1"/>
</dbReference>
<feature type="domain" description="Multidrug resistance protein MdtA-like barrel-sandwich hybrid" evidence="2">
    <location>
        <begin position="49"/>
        <end position="212"/>
    </location>
</feature>
<dbReference type="GO" id="GO:0005886">
    <property type="term" value="C:plasma membrane"/>
    <property type="evidence" value="ECO:0007669"/>
    <property type="project" value="TreeGrafter"/>
</dbReference>
<protein>
    <submittedName>
        <fullName evidence="3">HlyD family secretion protein</fullName>
    </submittedName>
</protein>
<feature type="coiled-coil region" evidence="1">
    <location>
        <begin position="89"/>
        <end position="130"/>
    </location>
</feature>
<reference evidence="3 4" key="1">
    <citation type="submission" date="2019-03" db="EMBL/GenBank/DDBJ databases">
        <title>Genomic Encyclopedia of Type Strains, Phase IV (KMG-IV): sequencing the most valuable type-strain genomes for metagenomic binning, comparative biology and taxonomic classification.</title>
        <authorList>
            <person name="Goeker M."/>
        </authorList>
    </citation>
    <scope>NUCLEOTIDE SEQUENCE [LARGE SCALE GENOMIC DNA]</scope>
    <source>
        <strain evidence="3 4">DSM 102969</strain>
    </source>
</reference>
<comment type="caution">
    <text evidence="3">The sequence shown here is derived from an EMBL/GenBank/DDBJ whole genome shotgun (WGS) entry which is preliminary data.</text>
</comment>
<name>A0A4R6RBS9_9HYPH</name>
<evidence type="ECO:0000313" key="3">
    <source>
        <dbReference type="EMBL" id="TDP83542.1"/>
    </source>
</evidence>
<keyword evidence="1" id="KW-0175">Coiled coil</keyword>
<dbReference type="Proteomes" id="UP000294547">
    <property type="component" value="Unassembled WGS sequence"/>
</dbReference>
<dbReference type="Gene3D" id="2.40.50.100">
    <property type="match status" value="1"/>
</dbReference>
<proteinExistence type="predicted"/>
<dbReference type="Gene3D" id="2.40.30.170">
    <property type="match status" value="1"/>
</dbReference>
<evidence type="ECO:0000256" key="1">
    <source>
        <dbReference type="SAM" id="Coils"/>
    </source>
</evidence>
<dbReference type="Pfam" id="PF25917">
    <property type="entry name" value="BSH_RND"/>
    <property type="match status" value="1"/>
</dbReference>